<gene>
    <name evidence="2" type="ORF">BV898_20085</name>
</gene>
<dbReference type="EMBL" id="MTYJ01001281">
    <property type="protein sequence ID" value="OWA55697.1"/>
    <property type="molecule type" value="Genomic_DNA"/>
</dbReference>
<protein>
    <submittedName>
        <fullName evidence="2">Uncharacterized protein</fullName>
    </submittedName>
</protein>
<keyword evidence="3" id="KW-1185">Reference proteome</keyword>
<keyword evidence="1" id="KW-0812">Transmembrane</keyword>
<dbReference type="AlphaFoldDB" id="A0A9X6NKS8"/>
<feature type="transmembrane region" description="Helical" evidence="1">
    <location>
        <begin position="6"/>
        <end position="26"/>
    </location>
</feature>
<reference evidence="3" key="1">
    <citation type="submission" date="2017-01" db="EMBL/GenBank/DDBJ databases">
        <title>Comparative genomics of anhydrobiosis in the tardigrade Hypsibius dujardini.</title>
        <authorList>
            <person name="Yoshida Y."/>
            <person name="Koutsovoulos G."/>
            <person name="Laetsch D."/>
            <person name="Stevens L."/>
            <person name="Kumar S."/>
            <person name="Horikawa D."/>
            <person name="Ishino K."/>
            <person name="Komine S."/>
            <person name="Tomita M."/>
            <person name="Blaxter M."/>
            <person name="Arakawa K."/>
        </authorList>
    </citation>
    <scope>NUCLEOTIDE SEQUENCE [LARGE SCALE GENOMIC DNA]</scope>
    <source>
        <strain evidence="3">Z151</strain>
    </source>
</reference>
<accession>A0A9X6NKS8</accession>
<feature type="non-terminal residue" evidence="2">
    <location>
        <position position="1"/>
    </location>
</feature>
<comment type="caution">
    <text evidence="2">The sequence shown here is derived from an EMBL/GenBank/DDBJ whole genome shotgun (WGS) entry which is preliminary data.</text>
</comment>
<evidence type="ECO:0000313" key="2">
    <source>
        <dbReference type="EMBL" id="OWA55697.1"/>
    </source>
</evidence>
<evidence type="ECO:0000256" key="1">
    <source>
        <dbReference type="SAM" id="Phobius"/>
    </source>
</evidence>
<evidence type="ECO:0000313" key="3">
    <source>
        <dbReference type="Proteomes" id="UP000192578"/>
    </source>
</evidence>
<dbReference type="Proteomes" id="UP000192578">
    <property type="component" value="Unassembled WGS sequence"/>
</dbReference>
<keyword evidence="1" id="KW-0472">Membrane</keyword>
<organism evidence="2 3">
    <name type="scientific">Hypsibius exemplaris</name>
    <name type="common">Freshwater tardigrade</name>
    <dbReference type="NCBI Taxonomy" id="2072580"/>
    <lineage>
        <taxon>Eukaryota</taxon>
        <taxon>Metazoa</taxon>
        <taxon>Ecdysozoa</taxon>
        <taxon>Tardigrada</taxon>
        <taxon>Eutardigrada</taxon>
        <taxon>Parachela</taxon>
        <taxon>Hypsibioidea</taxon>
        <taxon>Hypsibiidae</taxon>
        <taxon>Hypsibius</taxon>
    </lineage>
</organism>
<keyword evidence="1" id="KW-1133">Transmembrane helix</keyword>
<name>A0A9X6NKS8_HYPEX</name>
<sequence length="55" mass="6092">MFSPKIIASTFVVCIAGIIISLALLYPDSPEQPFRMDLVKQFRSLNKTCFILGAS</sequence>
<proteinExistence type="predicted"/>